<accession>A0A9P4P800</accession>
<sequence>MASSNKTTPRIVELAAQISSSFNKLQKKLSAQGTATPSFAENGPKLLPDDVSSLKDAVLDATAELHEILLGPLLLLFKFASIIDALQKWPNSQLPSETGVVLANDGKIVLEVVASNPEVAARFGTRMQATDHVPGYAIENVTTVYDWASLGNATIVNGMGSRGQAAFELARNFKNLRFIVQDSKNTLVGVNSTIPSDLAGQVTFQEHELFAPQDAKADVYFFRMVFRALQPGVKILIQDVVTPDPEAIPLWKDRVARSVDLALQCFSNGRERYLDEWKALLAAADERFVLHQVFVPNDSLLGIIEVHWKA</sequence>
<dbReference type="PANTHER" id="PTHR43712">
    <property type="entry name" value="PUTATIVE (AFU_ORTHOLOGUE AFUA_4G14580)-RELATED"/>
    <property type="match status" value="1"/>
</dbReference>
<proteinExistence type="predicted"/>
<evidence type="ECO:0000313" key="1">
    <source>
        <dbReference type="EMBL" id="KAF2439156.1"/>
    </source>
</evidence>
<dbReference type="PANTHER" id="PTHR43712:SF5">
    <property type="entry name" value="O-METHYLTRANSFERASE ASQN-RELATED"/>
    <property type="match status" value="1"/>
</dbReference>
<dbReference type="SUPFAM" id="SSF53335">
    <property type="entry name" value="S-adenosyl-L-methionine-dependent methyltransferases"/>
    <property type="match status" value="1"/>
</dbReference>
<dbReference type="AlphaFoldDB" id="A0A9P4P800"/>
<organism evidence="1 2">
    <name type="scientific">Karstenula rhodostoma CBS 690.94</name>
    <dbReference type="NCBI Taxonomy" id="1392251"/>
    <lineage>
        <taxon>Eukaryota</taxon>
        <taxon>Fungi</taxon>
        <taxon>Dikarya</taxon>
        <taxon>Ascomycota</taxon>
        <taxon>Pezizomycotina</taxon>
        <taxon>Dothideomycetes</taxon>
        <taxon>Pleosporomycetidae</taxon>
        <taxon>Pleosporales</taxon>
        <taxon>Massarineae</taxon>
        <taxon>Didymosphaeriaceae</taxon>
        <taxon>Karstenula</taxon>
    </lineage>
</organism>
<dbReference type="EMBL" id="MU001510">
    <property type="protein sequence ID" value="KAF2439156.1"/>
    <property type="molecule type" value="Genomic_DNA"/>
</dbReference>
<protein>
    <submittedName>
        <fullName evidence="1">Tabersonine 16-O-methyltransferase</fullName>
    </submittedName>
</protein>
<evidence type="ECO:0000313" key="2">
    <source>
        <dbReference type="Proteomes" id="UP000799764"/>
    </source>
</evidence>
<dbReference type="Gene3D" id="3.40.50.150">
    <property type="entry name" value="Vaccinia Virus protein VP39"/>
    <property type="match status" value="1"/>
</dbReference>
<name>A0A9P4P800_9PLEO</name>
<gene>
    <name evidence="1" type="ORF">P171DRAFT_458269</name>
</gene>
<dbReference type="Proteomes" id="UP000799764">
    <property type="component" value="Unassembled WGS sequence"/>
</dbReference>
<comment type="caution">
    <text evidence="1">The sequence shown here is derived from an EMBL/GenBank/DDBJ whole genome shotgun (WGS) entry which is preliminary data.</text>
</comment>
<dbReference type="OrthoDB" id="1606438at2759"/>
<dbReference type="InterPro" id="IPR029063">
    <property type="entry name" value="SAM-dependent_MTases_sf"/>
</dbReference>
<keyword evidence="2" id="KW-1185">Reference proteome</keyword>
<reference evidence="1" key="1">
    <citation type="journal article" date="2020" name="Stud. Mycol.">
        <title>101 Dothideomycetes genomes: a test case for predicting lifestyles and emergence of pathogens.</title>
        <authorList>
            <person name="Haridas S."/>
            <person name="Albert R."/>
            <person name="Binder M."/>
            <person name="Bloem J."/>
            <person name="Labutti K."/>
            <person name="Salamov A."/>
            <person name="Andreopoulos B."/>
            <person name="Baker S."/>
            <person name="Barry K."/>
            <person name="Bills G."/>
            <person name="Bluhm B."/>
            <person name="Cannon C."/>
            <person name="Castanera R."/>
            <person name="Culley D."/>
            <person name="Daum C."/>
            <person name="Ezra D."/>
            <person name="Gonzalez J."/>
            <person name="Henrissat B."/>
            <person name="Kuo A."/>
            <person name="Liang C."/>
            <person name="Lipzen A."/>
            <person name="Lutzoni F."/>
            <person name="Magnuson J."/>
            <person name="Mondo S."/>
            <person name="Nolan M."/>
            <person name="Ohm R."/>
            <person name="Pangilinan J."/>
            <person name="Park H.-J."/>
            <person name="Ramirez L."/>
            <person name="Alfaro M."/>
            <person name="Sun H."/>
            <person name="Tritt A."/>
            <person name="Yoshinaga Y."/>
            <person name="Zwiers L.-H."/>
            <person name="Turgeon B."/>
            <person name="Goodwin S."/>
            <person name="Spatafora J."/>
            <person name="Crous P."/>
            <person name="Grigoriev I."/>
        </authorList>
    </citation>
    <scope>NUCLEOTIDE SEQUENCE</scope>
    <source>
        <strain evidence="1">CBS 690.94</strain>
    </source>
</reference>